<reference evidence="2" key="1">
    <citation type="journal article" date="2019" name="Int. J. Syst. Evol. Microbiol.">
        <title>The Global Catalogue of Microorganisms (GCM) 10K type strain sequencing project: providing services to taxonomists for standard genome sequencing and annotation.</title>
        <authorList>
            <consortium name="The Broad Institute Genomics Platform"/>
            <consortium name="The Broad Institute Genome Sequencing Center for Infectious Disease"/>
            <person name="Wu L."/>
            <person name="Ma J."/>
        </authorList>
    </citation>
    <scope>NUCLEOTIDE SEQUENCE [LARGE SCALE GENOMIC DNA]</scope>
    <source>
        <strain evidence="2">JCM 18015</strain>
    </source>
</reference>
<dbReference type="EMBL" id="BAABHW010000002">
    <property type="protein sequence ID" value="GAA5073451.1"/>
    <property type="molecule type" value="Genomic_DNA"/>
</dbReference>
<evidence type="ECO:0000313" key="2">
    <source>
        <dbReference type="Proteomes" id="UP001499910"/>
    </source>
</evidence>
<keyword evidence="2" id="KW-1185">Reference proteome</keyword>
<comment type="caution">
    <text evidence="1">The sequence shown here is derived from an EMBL/GenBank/DDBJ whole genome shotgun (WGS) entry which is preliminary data.</text>
</comment>
<name>A0ABP9LBT7_9RHOB</name>
<dbReference type="RefSeq" id="WP_259550457.1">
    <property type="nucleotide sequence ID" value="NZ_BAABHW010000002.1"/>
</dbReference>
<proteinExistence type="predicted"/>
<evidence type="ECO:0008006" key="3">
    <source>
        <dbReference type="Google" id="ProtNLM"/>
    </source>
</evidence>
<accession>A0ABP9LBT7</accession>
<gene>
    <name evidence="1" type="ORF">GCM10023209_19380</name>
</gene>
<sequence length="689" mass="72134">MPQFIATTIVSAIGLTGATAAIATAAIQIGAGLALSAFAASQQQDSGFKPADGRVLYTDPIGPRLKPYGTTLLGGQVVFARAGGAGSDPADSGTSSTEEGKYLHRIIVHGQGPATRVLRYMLDGQQRNVDDLGRVMIRRYTNGTPNGGCRVRIHTHLGAVPETPFIGVVDAAPEWGSAHRLDGLFATYIRLQQQSADKQQEAYPSGPTSLQLLAEGAPLLDPRTGAVAFSENAALVIADWIEGPDGFGLGEIINRDDLIAAANECDVLRPLISGGSARKWRLCGQASMAEQPMNALAQMLDACAGDLRLRPDGGIGLKLGGDPEPVWTLTDDDLLEVLELDDGPDALQRYTTRPASYIDEAQEYAEADIEPWVSETELARLGGEVVGPSLDLPFAPNHAQARHAAKIATARDNPPERAKLRFKMSALPALYEPTVALDIQVLGLTGRWRIEPVSLDPVTLAVTLSLSKIEGRPQDWRVSEEGSVQALPPAVPEEFRPPAAPQDVQAYGNGTGGDAGVFVVFEGPIENDVQHYVATSPAGAETWTAATLDAGGLSAREGLLTAGALYDVAVIAAKSAIYDPTDATVTAVVIENVEALETDPAPSAPFDLSITDAGSGTAVVAVTAPASPMLRTIEILRGGLVIETVRVTPGARIEIADACGTGTFNWTARAVSLSGVVGDATAAITQTIS</sequence>
<protein>
    <recommendedName>
        <fullName evidence="3">Tip attachment protein J domain-containing protein</fullName>
    </recommendedName>
</protein>
<organism evidence="1 2">
    <name type="scientific">[Roseibacterium] beibuensis</name>
    <dbReference type="NCBI Taxonomy" id="1193142"/>
    <lineage>
        <taxon>Bacteria</taxon>
        <taxon>Pseudomonadati</taxon>
        <taxon>Pseudomonadota</taxon>
        <taxon>Alphaproteobacteria</taxon>
        <taxon>Rhodobacterales</taxon>
        <taxon>Roseobacteraceae</taxon>
        <taxon>Roseicyclus</taxon>
    </lineage>
</organism>
<evidence type="ECO:0000313" key="1">
    <source>
        <dbReference type="EMBL" id="GAA5073451.1"/>
    </source>
</evidence>
<dbReference type="Proteomes" id="UP001499910">
    <property type="component" value="Unassembled WGS sequence"/>
</dbReference>